<dbReference type="PROSITE" id="PS51273">
    <property type="entry name" value="GATASE_TYPE_1"/>
    <property type="match status" value="1"/>
</dbReference>
<keyword evidence="1" id="KW-0614">Plasmid</keyword>
<dbReference type="EMBL" id="CP106737">
    <property type="protein sequence ID" value="UXX81397.1"/>
    <property type="molecule type" value="Genomic_DNA"/>
</dbReference>
<dbReference type="PANTHER" id="PTHR43235">
    <property type="entry name" value="GLUTAMINE AMIDOTRANSFERASE PB2B2.05-RELATED"/>
    <property type="match status" value="1"/>
</dbReference>
<dbReference type="Proteomes" id="UP001064087">
    <property type="component" value="Plasmid unnamed2"/>
</dbReference>
<geneLocation type="plasmid" evidence="1 2">
    <name>unnamed2</name>
</geneLocation>
<dbReference type="Gene3D" id="3.40.50.880">
    <property type="match status" value="1"/>
</dbReference>
<dbReference type="RefSeq" id="WP_165198412.1">
    <property type="nucleotide sequence ID" value="NZ_CP106737.1"/>
</dbReference>
<evidence type="ECO:0000313" key="1">
    <source>
        <dbReference type="EMBL" id="UXX81397.1"/>
    </source>
</evidence>
<keyword evidence="1" id="KW-0378">Hydrolase</keyword>
<dbReference type="InterPro" id="IPR044668">
    <property type="entry name" value="PuuD-like"/>
</dbReference>
<keyword evidence="2" id="KW-1185">Reference proteome</keyword>
<gene>
    <name evidence="1" type="ORF">N7U68_00610</name>
</gene>
<sequence>MRRIGISQRIDAYPDRDERRDALDQRWAELLWQCDILAMPLNSLCPDNTAYLDLLALDGYILSGGNDIGQAPERDALEAAVLDHAVQNGLPVLGVCRGMQFMNHHAGGQLRPVRGHVAQMHPITGPFADDYGLSTVNSYHGLGMVDADMGTGLNATAHSADGIVEAFAHHNLPWLGIMWHPERNTPYDPQDARIIQSHFRVNS</sequence>
<proteinExistence type="predicted"/>
<protein>
    <submittedName>
        <fullName evidence="1">Gamma-glutamyl-gamma-aminobutyrate hydrolase family protein</fullName>
    </submittedName>
</protein>
<dbReference type="InterPro" id="IPR029062">
    <property type="entry name" value="Class_I_gatase-like"/>
</dbReference>
<organism evidence="1 2">
    <name type="scientific">Roseovarius pelagicus</name>
    <dbReference type="NCBI Taxonomy" id="2980108"/>
    <lineage>
        <taxon>Bacteria</taxon>
        <taxon>Pseudomonadati</taxon>
        <taxon>Pseudomonadota</taxon>
        <taxon>Alphaproteobacteria</taxon>
        <taxon>Rhodobacterales</taxon>
        <taxon>Roseobacteraceae</taxon>
        <taxon>Roseovarius</taxon>
    </lineage>
</organism>
<accession>A0ABY6D5H1</accession>
<name>A0ABY6D5H1_9RHOB</name>
<evidence type="ECO:0000313" key="2">
    <source>
        <dbReference type="Proteomes" id="UP001064087"/>
    </source>
</evidence>
<dbReference type="SUPFAM" id="SSF52317">
    <property type="entry name" value="Class I glutamine amidotransferase-like"/>
    <property type="match status" value="1"/>
</dbReference>
<dbReference type="PANTHER" id="PTHR43235:SF1">
    <property type="entry name" value="GLUTAMINE AMIDOTRANSFERASE PB2B2.05-RELATED"/>
    <property type="match status" value="1"/>
</dbReference>
<dbReference type="InterPro" id="IPR011697">
    <property type="entry name" value="Peptidase_C26"/>
</dbReference>
<dbReference type="GO" id="GO:0016787">
    <property type="term" value="F:hydrolase activity"/>
    <property type="evidence" value="ECO:0007669"/>
    <property type="project" value="UniProtKB-KW"/>
</dbReference>
<dbReference type="Pfam" id="PF07722">
    <property type="entry name" value="Peptidase_C26"/>
    <property type="match status" value="1"/>
</dbReference>
<reference evidence="1" key="1">
    <citation type="submission" date="2022-10" db="EMBL/GenBank/DDBJ databases">
        <title>Roseovarius pelagicus sp. nov., isolated from Arctic seawater.</title>
        <authorList>
            <person name="Hong Y.W."/>
            <person name="Hwang C.Y."/>
        </authorList>
    </citation>
    <scope>NUCLEOTIDE SEQUENCE</scope>
    <source>
        <strain evidence="1">HL-MP18</strain>
        <plasmid evidence="1">unnamed2</plasmid>
    </source>
</reference>